<reference evidence="1" key="1">
    <citation type="submission" date="2009-02" db="EMBL/GenBank/DDBJ databases">
        <title>The Genome Sequence of Ajellomyces capsulatus strain G186AR.</title>
        <authorList>
            <consortium name="The Broad Institute Genome Sequencing Platform"/>
            <person name="Champion M."/>
            <person name="Cuomo C."/>
            <person name="Ma L.-J."/>
            <person name="Henn M.R."/>
            <person name="Sil A."/>
            <person name="Goldman B."/>
            <person name="Young S.K."/>
            <person name="Kodira C.D."/>
            <person name="Zeng Q."/>
            <person name="Koehrsen M."/>
            <person name="Alvarado L."/>
            <person name="Berlin A."/>
            <person name="Borenstein D."/>
            <person name="Chen Z."/>
            <person name="Engels R."/>
            <person name="Freedman E."/>
            <person name="Gellesch M."/>
            <person name="Goldberg J."/>
            <person name="Griggs A."/>
            <person name="Gujja S."/>
            <person name="Heiman D."/>
            <person name="Hepburn T."/>
            <person name="Howarth C."/>
            <person name="Jen D."/>
            <person name="Larson L."/>
            <person name="Lewis B."/>
            <person name="Mehta T."/>
            <person name="Park D."/>
            <person name="Pearson M."/>
            <person name="Roberts A."/>
            <person name="Saif S."/>
            <person name="Shea T."/>
            <person name="Shenoy N."/>
            <person name="Sisk P."/>
            <person name="Stolte C."/>
            <person name="Sykes S."/>
            <person name="Walk T."/>
            <person name="White J."/>
            <person name="Yandava C."/>
            <person name="Klein B."/>
            <person name="McEwen J.G."/>
            <person name="Puccia R."/>
            <person name="Goldman G.H."/>
            <person name="Felipe M.S."/>
            <person name="Nino-Vega G."/>
            <person name="San-Blas G."/>
            <person name="Taylor J."/>
            <person name="Mendoza L."/>
            <person name="Galagan J."/>
            <person name="Nusbaum C."/>
            <person name="Birren B."/>
        </authorList>
    </citation>
    <scope>NUCLEOTIDE SEQUENCE</scope>
    <source>
        <strain evidence="1">G186AR</strain>
    </source>
</reference>
<keyword evidence="2" id="KW-1185">Reference proteome</keyword>
<accession>C0NXE8</accession>
<sequence length="119" mass="13517">MRGGNYHNSFFWDRDTEEQEGRVADVQASRALPRAGFPTTDQLAFNYELSEDQNNILRPPPLFFLDFSKANLSEMGHPKLQKVEIKDISAMPLFTVLVLSPQCAQRPTHMAVAEMCTPF</sequence>
<organism evidence="1 2">
    <name type="scientific">Ajellomyces capsulatus (strain G186AR / H82 / ATCC MYA-2454 / RMSCC 2432)</name>
    <name type="common">Darling's disease fungus</name>
    <name type="synonym">Histoplasma capsulatum</name>
    <dbReference type="NCBI Taxonomy" id="447093"/>
    <lineage>
        <taxon>Eukaryota</taxon>
        <taxon>Fungi</taxon>
        <taxon>Dikarya</taxon>
        <taxon>Ascomycota</taxon>
        <taxon>Pezizomycotina</taxon>
        <taxon>Eurotiomycetes</taxon>
        <taxon>Eurotiomycetidae</taxon>
        <taxon>Onygenales</taxon>
        <taxon>Ajellomycetaceae</taxon>
        <taxon>Histoplasma</taxon>
    </lineage>
</organism>
<gene>
    <name evidence="1" type="ORF">HCBG_08140</name>
</gene>
<name>C0NXE8_AJECG</name>
<dbReference type="HOGENOM" id="CLU_2060809_0_0_1"/>
<dbReference type="RefSeq" id="XP_045284495.1">
    <property type="nucleotide sequence ID" value="XM_045435189.1"/>
</dbReference>
<dbReference type="AlphaFoldDB" id="C0NXE8"/>
<dbReference type="Proteomes" id="UP000001631">
    <property type="component" value="Unassembled WGS sequence"/>
</dbReference>
<proteinExistence type="predicted"/>
<dbReference type="EMBL" id="GG663375">
    <property type="protein sequence ID" value="EEH04014.1"/>
    <property type="molecule type" value="Genomic_DNA"/>
</dbReference>
<dbReference type="GeneID" id="69041156"/>
<evidence type="ECO:0000313" key="2">
    <source>
        <dbReference type="Proteomes" id="UP000001631"/>
    </source>
</evidence>
<protein>
    <submittedName>
        <fullName evidence="1">Uncharacterized protein</fullName>
    </submittedName>
</protein>
<evidence type="ECO:0000313" key="1">
    <source>
        <dbReference type="EMBL" id="EEH04014.1"/>
    </source>
</evidence>
<dbReference type="InParanoid" id="C0NXE8"/>